<comment type="catalytic activity">
    <reaction evidence="12">
        <text>L-threonyl-[protein] + ATP = O-phospho-L-threonyl-[protein] + ADP + H(+)</text>
        <dbReference type="Rhea" id="RHEA:46608"/>
        <dbReference type="Rhea" id="RHEA-COMP:11060"/>
        <dbReference type="Rhea" id="RHEA-COMP:11605"/>
        <dbReference type="ChEBI" id="CHEBI:15378"/>
        <dbReference type="ChEBI" id="CHEBI:30013"/>
        <dbReference type="ChEBI" id="CHEBI:30616"/>
        <dbReference type="ChEBI" id="CHEBI:61977"/>
        <dbReference type="ChEBI" id="CHEBI:456216"/>
        <dbReference type="EC" id="2.7.11.1"/>
    </reaction>
</comment>
<keyword evidence="4" id="KW-0723">Serine/threonine-protein kinase</keyword>
<dbReference type="Gene3D" id="1.10.510.10">
    <property type="entry name" value="Transferase(Phosphotransferase) domain 1"/>
    <property type="match status" value="1"/>
</dbReference>
<dbReference type="Proteomes" id="UP001054252">
    <property type="component" value="Unassembled WGS sequence"/>
</dbReference>
<keyword evidence="3" id="KW-1003">Cell membrane</keyword>
<evidence type="ECO:0000256" key="5">
    <source>
        <dbReference type="ARBA" id="ARBA00022679"/>
    </source>
</evidence>
<evidence type="ECO:0000256" key="10">
    <source>
        <dbReference type="ARBA" id="ARBA00022989"/>
    </source>
</evidence>
<dbReference type="GO" id="GO:0005524">
    <property type="term" value="F:ATP binding"/>
    <property type="evidence" value="ECO:0007669"/>
    <property type="project" value="UniProtKB-KW"/>
</dbReference>
<dbReference type="PANTHER" id="PTHR47982:SF54">
    <property type="entry name" value="PROTEIN KINASE SUPERFAMILY PROTEIN"/>
    <property type="match status" value="1"/>
</dbReference>
<protein>
    <recommendedName>
        <fullName evidence="2">non-specific serine/threonine protein kinase</fullName>
        <ecNumber evidence="2">2.7.11.1</ecNumber>
    </recommendedName>
</protein>
<evidence type="ECO:0000313" key="16">
    <source>
        <dbReference type="Proteomes" id="UP001054252"/>
    </source>
</evidence>
<dbReference type="SUPFAM" id="SSF56112">
    <property type="entry name" value="Protein kinase-like (PK-like)"/>
    <property type="match status" value="1"/>
</dbReference>
<dbReference type="InterPro" id="IPR047117">
    <property type="entry name" value="PERK1-13-like"/>
</dbReference>
<evidence type="ECO:0000256" key="7">
    <source>
        <dbReference type="ARBA" id="ARBA00022741"/>
    </source>
</evidence>
<evidence type="ECO:0000256" key="12">
    <source>
        <dbReference type="ARBA" id="ARBA00047899"/>
    </source>
</evidence>
<dbReference type="InterPro" id="IPR011009">
    <property type="entry name" value="Kinase-like_dom_sf"/>
</dbReference>
<comment type="subcellular location">
    <subcellularLocation>
        <location evidence="1">Cell membrane</location>
        <topology evidence="1">Single-pass membrane protein</topology>
    </subcellularLocation>
</comment>
<keyword evidence="8" id="KW-0418">Kinase</keyword>
<dbReference type="PANTHER" id="PTHR47982">
    <property type="entry name" value="PROLINE-RICH RECEPTOR-LIKE PROTEIN KINASE PERK4"/>
    <property type="match status" value="1"/>
</dbReference>
<evidence type="ECO:0000256" key="2">
    <source>
        <dbReference type="ARBA" id="ARBA00012513"/>
    </source>
</evidence>
<accession>A0AAV5L371</accession>
<evidence type="ECO:0000256" key="1">
    <source>
        <dbReference type="ARBA" id="ARBA00004162"/>
    </source>
</evidence>
<keyword evidence="10 14" id="KW-1133">Transmembrane helix</keyword>
<evidence type="ECO:0000256" key="14">
    <source>
        <dbReference type="SAM" id="Phobius"/>
    </source>
</evidence>
<evidence type="ECO:0000313" key="15">
    <source>
        <dbReference type="EMBL" id="GKV31563.1"/>
    </source>
</evidence>
<feature type="transmembrane region" description="Helical" evidence="14">
    <location>
        <begin position="34"/>
        <end position="62"/>
    </location>
</feature>
<evidence type="ECO:0000256" key="11">
    <source>
        <dbReference type="ARBA" id="ARBA00023136"/>
    </source>
</evidence>
<evidence type="ECO:0000256" key="4">
    <source>
        <dbReference type="ARBA" id="ARBA00022527"/>
    </source>
</evidence>
<keyword evidence="9" id="KW-0067">ATP-binding</keyword>
<feature type="transmembrane region" description="Helical" evidence="14">
    <location>
        <begin position="74"/>
        <end position="94"/>
    </location>
</feature>
<dbReference type="EC" id="2.7.11.1" evidence="2"/>
<dbReference type="GO" id="GO:0004674">
    <property type="term" value="F:protein serine/threonine kinase activity"/>
    <property type="evidence" value="ECO:0007669"/>
    <property type="project" value="UniProtKB-KW"/>
</dbReference>
<gene>
    <name evidence="15" type="ORF">SLEP1_g40242</name>
</gene>
<comment type="catalytic activity">
    <reaction evidence="13">
        <text>L-seryl-[protein] + ATP = O-phospho-L-seryl-[protein] + ADP + H(+)</text>
        <dbReference type="Rhea" id="RHEA:17989"/>
        <dbReference type="Rhea" id="RHEA-COMP:9863"/>
        <dbReference type="Rhea" id="RHEA-COMP:11604"/>
        <dbReference type="ChEBI" id="CHEBI:15378"/>
        <dbReference type="ChEBI" id="CHEBI:29999"/>
        <dbReference type="ChEBI" id="CHEBI:30616"/>
        <dbReference type="ChEBI" id="CHEBI:83421"/>
        <dbReference type="ChEBI" id="CHEBI:456216"/>
        <dbReference type="EC" id="2.7.11.1"/>
    </reaction>
</comment>
<keyword evidence="5" id="KW-0808">Transferase</keyword>
<sequence length="220" mass="24162">MASSHSHSDEKCRMLDNITVVGYLGRQMSCLMPFICICISFAVHFSLISTTFAALACCTLLLPCYCLNTTTPTIGSVTGALVFVILAIGFFWFCKSQSKNLSNRNFETGSSDPSALVEWEREAGQSSSYDTGLDSSTRLEFKQRLTIALGPAKGLCHLHSLKPPLVHGNYQTVNVLVDGNFIGKVADAEVFRILEKIEEEEDPSCPSTVDVLQDVKIDFF</sequence>
<organism evidence="15 16">
    <name type="scientific">Rubroshorea leprosula</name>
    <dbReference type="NCBI Taxonomy" id="152421"/>
    <lineage>
        <taxon>Eukaryota</taxon>
        <taxon>Viridiplantae</taxon>
        <taxon>Streptophyta</taxon>
        <taxon>Embryophyta</taxon>
        <taxon>Tracheophyta</taxon>
        <taxon>Spermatophyta</taxon>
        <taxon>Magnoliopsida</taxon>
        <taxon>eudicotyledons</taxon>
        <taxon>Gunneridae</taxon>
        <taxon>Pentapetalae</taxon>
        <taxon>rosids</taxon>
        <taxon>malvids</taxon>
        <taxon>Malvales</taxon>
        <taxon>Dipterocarpaceae</taxon>
        <taxon>Rubroshorea</taxon>
    </lineage>
</organism>
<reference evidence="15 16" key="1">
    <citation type="journal article" date="2021" name="Commun. Biol.">
        <title>The genome of Shorea leprosula (Dipterocarpaceae) highlights the ecological relevance of drought in aseasonal tropical rainforests.</title>
        <authorList>
            <person name="Ng K.K.S."/>
            <person name="Kobayashi M.J."/>
            <person name="Fawcett J.A."/>
            <person name="Hatakeyama M."/>
            <person name="Paape T."/>
            <person name="Ng C.H."/>
            <person name="Ang C.C."/>
            <person name="Tnah L.H."/>
            <person name="Lee C.T."/>
            <person name="Nishiyama T."/>
            <person name="Sese J."/>
            <person name="O'Brien M.J."/>
            <person name="Copetti D."/>
            <person name="Mohd Noor M.I."/>
            <person name="Ong R.C."/>
            <person name="Putra M."/>
            <person name="Sireger I.Z."/>
            <person name="Indrioko S."/>
            <person name="Kosugi Y."/>
            <person name="Izuno A."/>
            <person name="Isagi Y."/>
            <person name="Lee S.L."/>
            <person name="Shimizu K.K."/>
        </authorList>
    </citation>
    <scope>NUCLEOTIDE SEQUENCE [LARGE SCALE GENOMIC DNA]</scope>
    <source>
        <strain evidence="15">214</strain>
    </source>
</reference>
<dbReference type="AlphaFoldDB" id="A0AAV5L371"/>
<evidence type="ECO:0000256" key="6">
    <source>
        <dbReference type="ARBA" id="ARBA00022692"/>
    </source>
</evidence>
<name>A0AAV5L371_9ROSI</name>
<evidence type="ECO:0000256" key="9">
    <source>
        <dbReference type="ARBA" id="ARBA00022840"/>
    </source>
</evidence>
<evidence type="ECO:0000256" key="13">
    <source>
        <dbReference type="ARBA" id="ARBA00048679"/>
    </source>
</evidence>
<keyword evidence="11 14" id="KW-0472">Membrane</keyword>
<proteinExistence type="predicted"/>
<dbReference type="GO" id="GO:0005886">
    <property type="term" value="C:plasma membrane"/>
    <property type="evidence" value="ECO:0007669"/>
    <property type="project" value="UniProtKB-SubCell"/>
</dbReference>
<evidence type="ECO:0000256" key="3">
    <source>
        <dbReference type="ARBA" id="ARBA00022475"/>
    </source>
</evidence>
<evidence type="ECO:0000256" key="8">
    <source>
        <dbReference type="ARBA" id="ARBA00022777"/>
    </source>
</evidence>
<dbReference type="EMBL" id="BPVZ01000091">
    <property type="protein sequence ID" value="GKV31563.1"/>
    <property type="molecule type" value="Genomic_DNA"/>
</dbReference>
<keyword evidence="6 14" id="KW-0812">Transmembrane</keyword>
<comment type="caution">
    <text evidence="15">The sequence shown here is derived from an EMBL/GenBank/DDBJ whole genome shotgun (WGS) entry which is preliminary data.</text>
</comment>
<keyword evidence="7" id="KW-0547">Nucleotide-binding</keyword>
<keyword evidence="16" id="KW-1185">Reference proteome</keyword>